<dbReference type="Proteomes" id="UP000824219">
    <property type="component" value="Linkage Group LG25"/>
</dbReference>
<sequence>MKSFMGVLVSCLSFLLVDISDCYDVIYPSKFLAQSYAQKRNHANPSSARLPLRTLNPAATDSHCRSRPLDLVFIIDSSRSVRPGEFEKVKVFLSDMVDTLDIGTDATRVAVVNYASTVKIEFLLKNHLKKESMKQAISIIEPLAAGTMTGLAIKKAMEEAFTEQSGARPKSQKIAKVAIIVTDGRPQDQVEEVSAAARASGIEIYAVGVDRADMRSLKLMASNPLEDHVFYVETYGVIEKLTSKFRETLCGVSPCKMGHSCQHICVESGMSYYCKCHPGYVLNEDKRTCSVGRDGGRDGLTDDADNGHNYADNDGESSASIDACALGHDCQHTCVSSGSSYYCTCPAGFVLMQDKKSCFKFSVGDDDGRTSLDQCEMGHDCEHICVSSDGSYHCECWRGFVLNEDKKTCSRLDQCEMGHDCEHICVRSDGSYHCECQRGFVLNADKKTCSRLDQCEMGHDCEHICVSSDGSYHCECRKDFVLNEDKKTCSRKTL</sequence>
<dbReference type="SMART" id="SM00327">
    <property type="entry name" value="VWA"/>
    <property type="match status" value="1"/>
</dbReference>
<evidence type="ECO:0000256" key="4">
    <source>
        <dbReference type="ARBA" id="ARBA00022729"/>
    </source>
</evidence>
<dbReference type="Gene3D" id="3.40.50.410">
    <property type="entry name" value="von Willebrand factor, type A domain"/>
    <property type="match status" value="1"/>
</dbReference>
<dbReference type="PRINTS" id="PR00453">
    <property type="entry name" value="VWFADOMAIN"/>
</dbReference>
<name>A0A9D3N7Q5_9TELE</name>
<dbReference type="Pfam" id="PF07645">
    <property type="entry name" value="EGF_CA"/>
    <property type="match status" value="2"/>
</dbReference>
<dbReference type="SUPFAM" id="SSF53300">
    <property type="entry name" value="vWA-like"/>
    <property type="match status" value="1"/>
</dbReference>
<dbReference type="SMART" id="SM00179">
    <property type="entry name" value="EGF_CA"/>
    <property type="match status" value="5"/>
</dbReference>
<dbReference type="InterPro" id="IPR009030">
    <property type="entry name" value="Growth_fac_rcpt_cys_sf"/>
</dbReference>
<comment type="subcellular location">
    <subcellularLocation>
        <location evidence="1">Secreted</location>
    </subcellularLocation>
</comment>
<dbReference type="InterPro" id="IPR036465">
    <property type="entry name" value="vWFA_dom_sf"/>
</dbReference>
<keyword evidence="10" id="KW-1185">Reference proteome</keyword>
<keyword evidence="6" id="KW-1015">Disulfide bond</keyword>
<organism evidence="9 10">
    <name type="scientific">Hemibagrus wyckioides</name>
    <dbReference type="NCBI Taxonomy" id="337641"/>
    <lineage>
        <taxon>Eukaryota</taxon>
        <taxon>Metazoa</taxon>
        <taxon>Chordata</taxon>
        <taxon>Craniata</taxon>
        <taxon>Vertebrata</taxon>
        <taxon>Euteleostomi</taxon>
        <taxon>Actinopterygii</taxon>
        <taxon>Neopterygii</taxon>
        <taxon>Teleostei</taxon>
        <taxon>Ostariophysi</taxon>
        <taxon>Siluriformes</taxon>
        <taxon>Bagridae</taxon>
        <taxon>Hemibagrus</taxon>
    </lineage>
</organism>
<dbReference type="OrthoDB" id="6022609at2759"/>
<dbReference type="PANTHER" id="PTHR24020:SF12">
    <property type="entry name" value="MATRILIN-3"/>
    <property type="match status" value="1"/>
</dbReference>
<protein>
    <recommendedName>
        <fullName evidence="8">VWFA domain-containing protein</fullName>
    </recommendedName>
</protein>
<dbReference type="AlphaFoldDB" id="A0A9D3N7Q5"/>
<gene>
    <name evidence="9" type="ORF">KOW79_019889</name>
</gene>
<evidence type="ECO:0000256" key="2">
    <source>
        <dbReference type="ARBA" id="ARBA00022525"/>
    </source>
</evidence>
<evidence type="ECO:0000256" key="1">
    <source>
        <dbReference type="ARBA" id="ARBA00004613"/>
    </source>
</evidence>
<dbReference type="SUPFAM" id="SSF57184">
    <property type="entry name" value="Growth factor receptor domain"/>
    <property type="match status" value="2"/>
</dbReference>
<dbReference type="InterPro" id="IPR001881">
    <property type="entry name" value="EGF-like_Ca-bd_dom"/>
</dbReference>
<dbReference type="FunFam" id="2.10.25.10:FF:000871">
    <property type="entry name" value="Matrilin 3"/>
    <property type="match status" value="4"/>
</dbReference>
<dbReference type="Gene3D" id="2.10.25.10">
    <property type="entry name" value="Laminin"/>
    <property type="match status" value="5"/>
</dbReference>
<keyword evidence="5" id="KW-0677">Repeat</keyword>
<comment type="caution">
    <text evidence="9">The sequence shown here is derived from an EMBL/GenBank/DDBJ whole genome shotgun (WGS) entry which is preliminary data.</text>
</comment>
<evidence type="ECO:0000256" key="7">
    <source>
        <dbReference type="SAM" id="SignalP"/>
    </source>
</evidence>
<evidence type="ECO:0000256" key="6">
    <source>
        <dbReference type="ARBA" id="ARBA00023157"/>
    </source>
</evidence>
<dbReference type="CDD" id="cd00054">
    <property type="entry name" value="EGF_CA"/>
    <property type="match status" value="2"/>
</dbReference>
<dbReference type="EMBL" id="JAHKSW010000025">
    <property type="protein sequence ID" value="KAG7316348.1"/>
    <property type="molecule type" value="Genomic_DNA"/>
</dbReference>
<feature type="signal peptide" evidence="7">
    <location>
        <begin position="1"/>
        <end position="22"/>
    </location>
</feature>
<feature type="domain" description="VWFA" evidence="8">
    <location>
        <begin position="70"/>
        <end position="245"/>
    </location>
</feature>
<evidence type="ECO:0000313" key="9">
    <source>
        <dbReference type="EMBL" id="KAG7316348.1"/>
    </source>
</evidence>
<dbReference type="GO" id="GO:0031012">
    <property type="term" value="C:extracellular matrix"/>
    <property type="evidence" value="ECO:0007669"/>
    <property type="project" value="UniProtKB-ARBA"/>
</dbReference>
<dbReference type="PROSITE" id="PS01186">
    <property type="entry name" value="EGF_2"/>
    <property type="match status" value="4"/>
</dbReference>
<dbReference type="PANTHER" id="PTHR24020">
    <property type="entry name" value="COLLAGEN ALPHA"/>
    <property type="match status" value="1"/>
</dbReference>
<proteinExistence type="predicted"/>
<dbReference type="InterPro" id="IPR026823">
    <property type="entry name" value="cEGF"/>
</dbReference>
<dbReference type="PROSITE" id="PS50234">
    <property type="entry name" value="VWFA"/>
    <property type="match status" value="1"/>
</dbReference>
<keyword evidence="3" id="KW-0245">EGF-like domain</keyword>
<evidence type="ECO:0000256" key="5">
    <source>
        <dbReference type="ARBA" id="ARBA00022737"/>
    </source>
</evidence>
<evidence type="ECO:0000259" key="8">
    <source>
        <dbReference type="PROSITE" id="PS50234"/>
    </source>
</evidence>
<dbReference type="InterPro" id="IPR002035">
    <property type="entry name" value="VWF_A"/>
</dbReference>
<dbReference type="Pfam" id="PF00092">
    <property type="entry name" value="VWA"/>
    <property type="match status" value="1"/>
</dbReference>
<feature type="chain" id="PRO_5039732757" description="VWFA domain-containing protein" evidence="7">
    <location>
        <begin position="23"/>
        <end position="494"/>
    </location>
</feature>
<dbReference type="GO" id="GO:0005509">
    <property type="term" value="F:calcium ion binding"/>
    <property type="evidence" value="ECO:0007669"/>
    <property type="project" value="InterPro"/>
</dbReference>
<dbReference type="InterPro" id="IPR049883">
    <property type="entry name" value="NOTCH1_EGF-like"/>
</dbReference>
<dbReference type="InterPro" id="IPR050525">
    <property type="entry name" value="ECM_Assembly_Org"/>
</dbReference>
<dbReference type="GO" id="GO:0005576">
    <property type="term" value="C:extracellular region"/>
    <property type="evidence" value="ECO:0007669"/>
    <property type="project" value="UniProtKB-SubCell"/>
</dbReference>
<accession>A0A9D3N7Q5</accession>
<dbReference type="InterPro" id="IPR000742">
    <property type="entry name" value="EGF"/>
</dbReference>
<dbReference type="SMART" id="SM00181">
    <property type="entry name" value="EGF"/>
    <property type="match status" value="5"/>
</dbReference>
<evidence type="ECO:0000313" key="10">
    <source>
        <dbReference type="Proteomes" id="UP000824219"/>
    </source>
</evidence>
<keyword evidence="4 7" id="KW-0732">Signal</keyword>
<reference evidence="9 10" key="1">
    <citation type="submission" date="2021-06" db="EMBL/GenBank/DDBJ databases">
        <title>Chromosome-level genome assembly of the red-tail catfish (Hemibagrus wyckioides).</title>
        <authorList>
            <person name="Shao F."/>
        </authorList>
    </citation>
    <scope>NUCLEOTIDE SEQUENCE [LARGE SCALE GENOMIC DNA]</scope>
    <source>
        <strain evidence="9">EC202008001</strain>
        <tissue evidence="9">Blood</tissue>
    </source>
</reference>
<keyword evidence="2" id="KW-0964">Secreted</keyword>
<dbReference type="FunFam" id="3.40.50.410:FF:000018">
    <property type="entry name" value="Matrilin 1"/>
    <property type="match status" value="1"/>
</dbReference>
<dbReference type="Pfam" id="PF12662">
    <property type="entry name" value="cEGF"/>
    <property type="match status" value="3"/>
</dbReference>
<evidence type="ECO:0000256" key="3">
    <source>
        <dbReference type="ARBA" id="ARBA00022536"/>
    </source>
</evidence>